<protein>
    <submittedName>
        <fullName evidence="2">DMSO reductase anchor subunit</fullName>
    </submittedName>
</protein>
<reference evidence="2" key="1">
    <citation type="submission" date="2014-07" db="EMBL/GenBank/DDBJ databases">
        <authorList>
            <person name="Hornung V.Bastian."/>
        </authorList>
    </citation>
    <scope>NUCLEOTIDE SEQUENCE</scope>
    <source>
        <strain evidence="2">PCE-S</strain>
    </source>
</reference>
<dbReference type="PANTHER" id="PTHR38095">
    <property type="entry name" value="ANAEROBIC DIMETHYL SULFOXIDE REDUCTASE CHAIN YNFH"/>
    <property type="match status" value="1"/>
</dbReference>
<feature type="transmembrane region" description="Helical" evidence="1">
    <location>
        <begin position="87"/>
        <end position="105"/>
    </location>
</feature>
<dbReference type="GO" id="GO:0019645">
    <property type="term" value="P:anaerobic electron transport chain"/>
    <property type="evidence" value="ECO:0007669"/>
    <property type="project" value="InterPro"/>
</dbReference>
<dbReference type="Pfam" id="PF04976">
    <property type="entry name" value="DmsC"/>
    <property type="match status" value="1"/>
</dbReference>
<evidence type="ECO:0000313" key="2">
    <source>
        <dbReference type="EMBL" id="CDX00347.1"/>
    </source>
</evidence>
<dbReference type="EMBL" id="LK996017">
    <property type="protein sequence ID" value="CDX00347.1"/>
    <property type="molecule type" value="Genomic_DNA"/>
</dbReference>
<feature type="transmembrane region" description="Helical" evidence="1">
    <location>
        <begin position="240"/>
        <end position="260"/>
    </location>
</feature>
<dbReference type="RefSeq" id="WP_005810419.1">
    <property type="nucleotide sequence ID" value="NZ_CABKQQ010000025.1"/>
</dbReference>
<accession>A0A098AW51</accession>
<proteinExistence type="predicted"/>
<feature type="transmembrane region" description="Helical" evidence="1">
    <location>
        <begin position="6"/>
        <end position="26"/>
    </location>
</feature>
<evidence type="ECO:0000256" key="1">
    <source>
        <dbReference type="SAM" id="Phobius"/>
    </source>
</evidence>
<dbReference type="InterPro" id="IPR007059">
    <property type="entry name" value="DmsC"/>
</dbReference>
<feature type="transmembrane region" description="Helical" evidence="1">
    <location>
        <begin position="112"/>
        <end position="133"/>
    </location>
</feature>
<feature type="transmembrane region" description="Helical" evidence="1">
    <location>
        <begin position="182"/>
        <end position="203"/>
    </location>
</feature>
<name>A0A098AW51_DESHA</name>
<dbReference type="GO" id="GO:0009389">
    <property type="term" value="F:dimethyl sulfoxide reductase activity"/>
    <property type="evidence" value="ECO:0007669"/>
    <property type="project" value="TreeGrafter"/>
</dbReference>
<feature type="transmembrane region" description="Helical" evidence="1">
    <location>
        <begin position="47"/>
        <end position="67"/>
    </location>
</feature>
<feature type="transmembrane region" description="Helical" evidence="1">
    <location>
        <begin position="215"/>
        <end position="233"/>
    </location>
</feature>
<keyword evidence="1" id="KW-0812">Transmembrane</keyword>
<dbReference type="PANTHER" id="PTHR38095:SF2">
    <property type="entry name" value="ANAEROBIC DIMETHYL SULFOXIDE REDUCTASE CHAIN C"/>
    <property type="match status" value="1"/>
</dbReference>
<feature type="transmembrane region" description="Helical" evidence="1">
    <location>
        <begin position="148"/>
        <end position="170"/>
    </location>
</feature>
<dbReference type="AlphaFoldDB" id="A0A098AW51"/>
<dbReference type="PATRIC" id="fig|49338.4.peg.488"/>
<keyword evidence="1" id="KW-1133">Transmembrane helix</keyword>
<keyword evidence="1" id="KW-0472">Membrane</keyword>
<gene>
    <name evidence="2" type="ORF">DPCES_0460</name>
</gene>
<dbReference type="GO" id="GO:0005886">
    <property type="term" value="C:plasma membrane"/>
    <property type="evidence" value="ECO:0007669"/>
    <property type="project" value="TreeGrafter"/>
</dbReference>
<organism evidence="2">
    <name type="scientific">Desulfitobacterium hafniense</name>
    <name type="common">Desulfitobacterium frappieri</name>
    <dbReference type="NCBI Taxonomy" id="49338"/>
    <lineage>
        <taxon>Bacteria</taxon>
        <taxon>Bacillati</taxon>
        <taxon>Bacillota</taxon>
        <taxon>Clostridia</taxon>
        <taxon>Eubacteriales</taxon>
        <taxon>Desulfitobacteriaceae</taxon>
        <taxon>Desulfitobacterium</taxon>
    </lineage>
</organism>
<sequence length="265" mass="28864">MHSWPLYLFTLAIQSAVGGCIMLMLYNILLKKVLAKDTLQKANLKSLTALTALSVLGLGFSFFDIGYPLNAVNAITNLGASWLSREILFTVLFIALVSVALAANWKTQHLSQALLAAAGIAGLAVIFAMGSLYSHTIFEPWNSFNTLIGFYGSTIILGAVLINLIFFPVFKNTRGSFEAIKLPTLLAVLAAFIIQFAFIAALGSSLATLNPAMSLVRWFCSALAALLLVYLYFKDPKKSELLYISFGLLLVGELIGRYLFYLPLS</sequence>
<dbReference type="GO" id="GO:0009390">
    <property type="term" value="C:dimethyl sulfoxide reductase complex"/>
    <property type="evidence" value="ECO:0007669"/>
    <property type="project" value="TreeGrafter"/>
</dbReference>